<keyword evidence="2" id="KW-1133">Transmembrane helix</keyword>
<dbReference type="Proteomes" id="UP000504638">
    <property type="component" value="Unplaced"/>
</dbReference>
<feature type="domain" description="Tag1-like fourth Ig-like" evidence="4">
    <location>
        <begin position="598"/>
        <end position="714"/>
    </location>
</feature>
<proteinExistence type="predicted"/>
<keyword evidence="7" id="KW-1185">Reference proteome</keyword>
<evidence type="ECO:0008006" key="9">
    <source>
        <dbReference type="Google" id="ProtNLM"/>
    </source>
</evidence>
<dbReference type="InterPro" id="IPR059066">
    <property type="entry name" value="Ig_Tag1-like_5th"/>
</dbReference>
<evidence type="ECO:0000313" key="6">
    <source>
        <dbReference type="EMBL" id="KAF1809935.1"/>
    </source>
</evidence>
<dbReference type="Gene3D" id="2.60.40.1820">
    <property type="match status" value="1"/>
</dbReference>
<name>A0A6G1FVK8_9PEZI</name>
<dbReference type="PANTHER" id="PTHR35895">
    <property type="entry name" value="CHROMOSOME 16, WHOLE GENOME SHOTGUN SEQUENCE"/>
    <property type="match status" value="1"/>
</dbReference>
<dbReference type="Pfam" id="PF26150">
    <property type="entry name" value="LEA-2_4"/>
    <property type="match status" value="1"/>
</dbReference>
<feature type="compositionally biased region" description="Low complexity" evidence="1">
    <location>
        <begin position="12"/>
        <end position="21"/>
    </location>
</feature>
<dbReference type="OrthoDB" id="5596576at2759"/>
<dbReference type="Pfam" id="PF22786">
    <property type="entry name" value="Tag1_C"/>
    <property type="match status" value="1"/>
</dbReference>
<reference evidence="8" key="2">
    <citation type="submission" date="2020-04" db="EMBL/GenBank/DDBJ databases">
        <authorList>
            <consortium name="NCBI Genome Project"/>
        </authorList>
    </citation>
    <scope>NUCLEOTIDE SEQUENCE</scope>
    <source>
        <strain evidence="8">CBS 781.70</strain>
    </source>
</reference>
<evidence type="ECO:0000259" key="5">
    <source>
        <dbReference type="Pfam" id="PF26153"/>
    </source>
</evidence>
<feature type="transmembrane region" description="Helical" evidence="2">
    <location>
        <begin position="89"/>
        <end position="109"/>
    </location>
</feature>
<sequence length="864" mass="93316">MADPAPDTTGASTSRSPSSRSLRSRDSQGDKNATERTPLLSRNEDVQVGNHEDDEDGEVAASGLAETHSLLSSSTRDETTHPGKRWPSAVALLLLCLVAAAILVFRFVVPVIIEEYASQAVVFEPTTLTFDSVTPDGVHANVEFMVQFDSSRVERFAIRNLGRIGTWIAREIQSGESRVNVFLPDFGDAVVGIAVLPPVKADVRDKRVNKIKEVANLIPAAVEPIRSAAGAYFRGQLTTVNIRGIAHIPVRSGIIDLGNRTIIYSRTVSATDIPAIPKYNITHLVVHDADLPDGNQGLQADVSMKVPNPYPLDLTIPPLGFGILVDGCSPNDPQIMVADAFCEPLHISPNADIVANGTGFVRRIPESLMDVCPGSQKSPLDMIVKDYIHGAETTVYIRGSDSPDVETPKWITNLLSSITIPVPFKGPAIDHLIRNFSLTDVHFKLPDPESETDNDPEISADIEAIVNLPDQLDFTVNVSHVRALADVHWKEKKLGELNLQKWQEASSRRLTDPDELGGLLVQAHVDGAPLKITDQDLFTQLVATLLFKKQTAFLTIEATVDVKMATTLTALTLRDLPASGVFPIKPIGLGSGWGSLAPQVGNVTIVETTPDSIQFLALANFTNPTNYSATVPYFDIKVVVNGTVLGHATTESIEINPGNNTNIVVRATYDPITESGNTGAAIGRELISQYLSGYNTTITLRTHRNSIPSHPEIGEALSSLEIEFPTPSFGSAPGAGNGDGSDGKPHFIQGATMHLWSSTATFLLVSPLTSTTLFITKINATAFYKHDPVGHLQYEFPFAVPPGISETPRLPVDWDAGSVGYDAVRKALGGSLKLHAEAEVGVRVGRWEEWIWYKGKGIGAKVRL</sequence>
<keyword evidence="2" id="KW-0472">Membrane</keyword>
<dbReference type="InterPro" id="IPR055011">
    <property type="entry name" value="Tag1_C"/>
</dbReference>
<dbReference type="GO" id="GO:0000329">
    <property type="term" value="C:fungal-type vacuole membrane"/>
    <property type="evidence" value="ECO:0007669"/>
    <property type="project" value="InterPro"/>
</dbReference>
<dbReference type="Pfam" id="PF26153">
    <property type="entry name" value="LEA-2L_5"/>
    <property type="match status" value="1"/>
</dbReference>
<dbReference type="Pfam" id="PF26174">
    <property type="entry name" value="LEA-2_1"/>
    <property type="match status" value="1"/>
</dbReference>
<dbReference type="GeneID" id="54418255"/>
<feature type="domain" description="Tag1-like fifth Ig-like" evidence="5">
    <location>
        <begin position="742"/>
        <end position="852"/>
    </location>
</feature>
<dbReference type="EMBL" id="ML975169">
    <property type="protein sequence ID" value="KAF1809935.1"/>
    <property type="molecule type" value="Genomic_DNA"/>
</dbReference>
<dbReference type="PANTHER" id="PTHR35895:SF3">
    <property type="entry name" value="PRE-RRNA PROCESSING PROTEIN"/>
    <property type="match status" value="1"/>
</dbReference>
<evidence type="ECO:0000256" key="1">
    <source>
        <dbReference type="SAM" id="MobiDB-lite"/>
    </source>
</evidence>
<dbReference type="AlphaFoldDB" id="A0A6G1FVK8"/>
<feature type="region of interest" description="Disordered" evidence="1">
    <location>
        <begin position="1"/>
        <end position="57"/>
    </location>
</feature>
<evidence type="ECO:0000259" key="3">
    <source>
        <dbReference type="Pfam" id="PF22786"/>
    </source>
</evidence>
<reference evidence="8" key="3">
    <citation type="submission" date="2025-04" db="UniProtKB">
        <authorList>
            <consortium name="RefSeq"/>
        </authorList>
    </citation>
    <scope>IDENTIFICATION</scope>
    <source>
        <strain evidence="8">CBS 781.70</strain>
    </source>
</reference>
<dbReference type="InterPro" id="IPR059065">
    <property type="entry name" value="Ig_Tag1-like_4th"/>
</dbReference>
<evidence type="ECO:0000259" key="4">
    <source>
        <dbReference type="Pfam" id="PF26150"/>
    </source>
</evidence>
<organism evidence="6">
    <name type="scientific">Eremomyces bilateralis CBS 781.70</name>
    <dbReference type="NCBI Taxonomy" id="1392243"/>
    <lineage>
        <taxon>Eukaryota</taxon>
        <taxon>Fungi</taxon>
        <taxon>Dikarya</taxon>
        <taxon>Ascomycota</taxon>
        <taxon>Pezizomycotina</taxon>
        <taxon>Dothideomycetes</taxon>
        <taxon>Dothideomycetes incertae sedis</taxon>
        <taxon>Eremomycetales</taxon>
        <taxon>Eremomycetaceae</taxon>
        <taxon>Eremomyces</taxon>
    </lineage>
</organism>
<gene>
    <name evidence="6 8" type="ORF">P152DRAFT_440977</name>
</gene>
<reference evidence="6 8" key="1">
    <citation type="submission" date="2020-01" db="EMBL/GenBank/DDBJ databases">
        <authorList>
            <consortium name="DOE Joint Genome Institute"/>
            <person name="Haridas S."/>
            <person name="Albert R."/>
            <person name="Binder M."/>
            <person name="Bloem J."/>
            <person name="Labutti K."/>
            <person name="Salamov A."/>
            <person name="Andreopoulos B."/>
            <person name="Baker S.E."/>
            <person name="Barry K."/>
            <person name="Bills G."/>
            <person name="Bluhm B.H."/>
            <person name="Cannon C."/>
            <person name="Castanera R."/>
            <person name="Culley D.E."/>
            <person name="Daum C."/>
            <person name="Ezra D."/>
            <person name="Gonzalez J.B."/>
            <person name="Henrissat B."/>
            <person name="Kuo A."/>
            <person name="Liang C."/>
            <person name="Lipzen A."/>
            <person name="Lutzoni F."/>
            <person name="Magnuson J."/>
            <person name="Mondo S."/>
            <person name="Nolan M."/>
            <person name="Ohm R."/>
            <person name="Pangilinan J."/>
            <person name="Park H.-J."/>
            <person name="Ramirez L."/>
            <person name="Alfaro M."/>
            <person name="Sun H."/>
            <person name="Tritt A."/>
            <person name="Yoshinaga Y."/>
            <person name="Zwiers L.-H."/>
            <person name="Turgeon B.G."/>
            <person name="Goodwin S.B."/>
            <person name="Spatafora J.W."/>
            <person name="Crous P.W."/>
            <person name="Grigoriev I.V."/>
        </authorList>
    </citation>
    <scope>NUCLEOTIDE SEQUENCE</scope>
    <source>
        <strain evidence="6 8">CBS 781.70</strain>
    </source>
</reference>
<evidence type="ECO:0000313" key="7">
    <source>
        <dbReference type="Proteomes" id="UP000504638"/>
    </source>
</evidence>
<keyword evidence="2" id="KW-0812">Transmembrane</keyword>
<evidence type="ECO:0000256" key="2">
    <source>
        <dbReference type="SAM" id="Phobius"/>
    </source>
</evidence>
<protein>
    <recommendedName>
        <fullName evidence="9">Pre-rRNA processing protein</fullName>
    </recommendedName>
</protein>
<dbReference type="InterPro" id="IPR046368">
    <property type="entry name" value="Tag1"/>
</dbReference>
<dbReference type="RefSeq" id="XP_033531566.1">
    <property type="nucleotide sequence ID" value="XM_033677685.1"/>
</dbReference>
<feature type="compositionally biased region" description="Basic and acidic residues" evidence="1">
    <location>
        <begin position="23"/>
        <end position="34"/>
    </location>
</feature>
<accession>A0A6G1FVK8</accession>
<evidence type="ECO:0000313" key="8">
    <source>
        <dbReference type="RefSeq" id="XP_033531566.1"/>
    </source>
</evidence>
<feature type="domain" description="Tag1 C-terminal" evidence="3">
    <location>
        <begin position="473"/>
        <end position="585"/>
    </location>
</feature>